<organism evidence="2 3">
    <name type="scientific">Mycobacterium colombiense</name>
    <dbReference type="NCBI Taxonomy" id="339268"/>
    <lineage>
        <taxon>Bacteria</taxon>
        <taxon>Bacillati</taxon>
        <taxon>Actinomycetota</taxon>
        <taxon>Actinomycetes</taxon>
        <taxon>Mycobacteriales</taxon>
        <taxon>Mycobacteriaceae</taxon>
        <taxon>Mycobacterium</taxon>
        <taxon>Mycobacterium avium complex (MAC)</taxon>
    </lineage>
</organism>
<protein>
    <submittedName>
        <fullName evidence="2">Uncharacterized protein</fullName>
    </submittedName>
</protein>
<dbReference type="Proteomes" id="UP000250347">
    <property type="component" value="Unassembled WGS sequence"/>
</dbReference>
<dbReference type="EMBL" id="QMEU01000003">
    <property type="protein sequence ID" value="RAU99978.1"/>
    <property type="molecule type" value="Genomic_DNA"/>
</dbReference>
<evidence type="ECO:0000256" key="1">
    <source>
        <dbReference type="SAM" id="Phobius"/>
    </source>
</evidence>
<dbReference type="RefSeq" id="WP_112706842.1">
    <property type="nucleotide sequence ID" value="NZ_QMEU01000003.1"/>
</dbReference>
<reference evidence="2 3" key="1">
    <citation type="submission" date="2018-06" db="EMBL/GenBank/DDBJ databases">
        <title>NTM in soil in Japan.</title>
        <authorList>
            <person name="Ohya K."/>
        </authorList>
    </citation>
    <scope>NUCLEOTIDE SEQUENCE [LARGE SCALE GENOMIC DNA]</scope>
    <source>
        <strain evidence="2 3">GF76</strain>
    </source>
</reference>
<evidence type="ECO:0000313" key="3">
    <source>
        <dbReference type="Proteomes" id="UP000250347"/>
    </source>
</evidence>
<keyword evidence="1" id="KW-0812">Transmembrane</keyword>
<proteinExistence type="predicted"/>
<sequence length="94" mass="9971">MQTATGSGARHAIAETLWLIAGFILLLALGDVVIVAALALTVVAMAAAWWIRRNAVRRARGGDVALASVSHLSAGRRELRKASTHAPWHRHSAA</sequence>
<dbReference type="AlphaFoldDB" id="A0A329KW44"/>
<keyword evidence="1" id="KW-1133">Transmembrane helix</keyword>
<keyword evidence="1" id="KW-0472">Membrane</keyword>
<feature type="transmembrane region" description="Helical" evidence="1">
    <location>
        <begin position="17"/>
        <end position="50"/>
    </location>
</feature>
<evidence type="ECO:0000313" key="2">
    <source>
        <dbReference type="EMBL" id="RAU99978.1"/>
    </source>
</evidence>
<accession>A0A329KW44</accession>
<comment type="caution">
    <text evidence="2">The sequence shown here is derived from an EMBL/GenBank/DDBJ whole genome shotgun (WGS) entry which is preliminary data.</text>
</comment>
<gene>
    <name evidence="2" type="ORF">DQP58_02045</name>
</gene>
<name>A0A329KW44_9MYCO</name>